<evidence type="ECO:0000256" key="1">
    <source>
        <dbReference type="SAM" id="MobiDB-lite"/>
    </source>
</evidence>
<name>A0A9P7Z999_9HELO</name>
<gene>
    <name evidence="3" type="ORF">BJ878DRAFT_493349</name>
</gene>
<organism evidence="3 4">
    <name type="scientific">Calycina marina</name>
    <dbReference type="NCBI Taxonomy" id="1763456"/>
    <lineage>
        <taxon>Eukaryota</taxon>
        <taxon>Fungi</taxon>
        <taxon>Dikarya</taxon>
        <taxon>Ascomycota</taxon>
        <taxon>Pezizomycotina</taxon>
        <taxon>Leotiomycetes</taxon>
        <taxon>Helotiales</taxon>
        <taxon>Pezizellaceae</taxon>
        <taxon>Calycina</taxon>
    </lineage>
</organism>
<feature type="compositionally biased region" description="Polar residues" evidence="1">
    <location>
        <begin position="327"/>
        <end position="359"/>
    </location>
</feature>
<keyword evidence="4" id="KW-1185">Reference proteome</keyword>
<evidence type="ECO:0000256" key="2">
    <source>
        <dbReference type="SAM" id="Phobius"/>
    </source>
</evidence>
<keyword evidence="2" id="KW-0812">Transmembrane</keyword>
<comment type="caution">
    <text evidence="3">The sequence shown here is derived from an EMBL/GenBank/DDBJ whole genome shotgun (WGS) entry which is preliminary data.</text>
</comment>
<accession>A0A9P7Z999</accession>
<dbReference type="EMBL" id="MU253777">
    <property type="protein sequence ID" value="KAG9247248.1"/>
    <property type="molecule type" value="Genomic_DNA"/>
</dbReference>
<dbReference type="AlphaFoldDB" id="A0A9P7Z999"/>
<dbReference type="OrthoDB" id="3981028at2759"/>
<dbReference type="Proteomes" id="UP000887226">
    <property type="component" value="Unassembled WGS sequence"/>
</dbReference>
<protein>
    <submittedName>
        <fullName evidence="3">Peroxin 26</fullName>
    </submittedName>
</protein>
<proteinExistence type="predicted"/>
<feature type="region of interest" description="Disordered" evidence="1">
    <location>
        <begin position="312"/>
        <end position="368"/>
    </location>
</feature>
<keyword evidence="2" id="KW-0472">Membrane</keyword>
<evidence type="ECO:0000313" key="3">
    <source>
        <dbReference type="EMBL" id="KAG9247248.1"/>
    </source>
</evidence>
<keyword evidence="2" id="KW-1133">Transmembrane helix</keyword>
<sequence>MPSSTSIATIAPACDTLSSSHIMSSSILSSSTSSRLASSQISKIYRQSSTLFLTRRLPESLSTILPVISSSSDEDTVNDASGESAPIARASRTTRIKVWSLYLTILNAVLELDPEEGKSAFGSTEYRNLVSKVRDGDVWDEVVSNGYGGEGDVDSDVVINLATLLLAHARTQKVNQQRLENYLAASTTPNLDLNSRLQTVQNGARSSTKGTGTDTPRDLNARVKILELYTLHVLLRNNEWDYAREFINISEILDEERREAFLQALQSLQDEQEEGRRREREARLYEEEIKERERKERKEDERARERAIMRSEEEDYGVEESPVIANGNESQKARSMNGSTKGSSARNKALTSTARSSKPPTKAVAPPPSFIQRASTIIANLRTVLENMAVNSSRNPFLLLQLLICIVGVLLVVGKRNVRERVKRLFAQGFAKVQRTAGMGVKVSYI</sequence>
<evidence type="ECO:0000313" key="4">
    <source>
        <dbReference type="Proteomes" id="UP000887226"/>
    </source>
</evidence>
<feature type="transmembrane region" description="Helical" evidence="2">
    <location>
        <begin position="397"/>
        <end position="414"/>
    </location>
</feature>
<reference evidence="3" key="1">
    <citation type="journal article" date="2021" name="IMA Fungus">
        <title>Genomic characterization of three marine fungi, including Emericellopsis atlantica sp. nov. with signatures of a generalist lifestyle and marine biomass degradation.</title>
        <authorList>
            <person name="Hagestad O.C."/>
            <person name="Hou L."/>
            <person name="Andersen J.H."/>
            <person name="Hansen E.H."/>
            <person name="Altermark B."/>
            <person name="Li C."/>
            <person name="Kuhnert E."/>
            <person name="Cox R.J."/>
            <person name="Crous P.W."/>
            <person name="Spatafora J.W."/>
            <person name="Lail K."/>
            <person name="Amirebrahimi M."/>
            <person name="Lipzen A."/>
            <person name="Pangilinan J."/>
            <person name="Andreopoulos W."/>
            <person name="Hayes R.D."/>
            <person name="Ng V."/>
            <person name="Grigoriev I.V."/>
            <person name="Jackson S.A."/>
            <person name="Sutton T.D.S."/>
            <person name="Dobson A.D.W."/>
            <person name="Rama T."/>
        </authorList>
    </citation>
    <scope>NUCLEOTIDE SEQUENCE</scope>
    <source>
        <strain evidence="3">TRa3180A</strain>
    </source>
</reference>